<feature type="transmembrane region" description="Helical" evidence="7">
    <location>
        <begin position="14"/>
        <end position="32"/>
    </location>
</feature>
<dbReference type="InterPro" id="IPR039428">
    <property type="entry name" value="NUOK/Mnh_C1-like"/>
</dbReference>
<dbReference type="AlphaFoldDB" id="A0A5C6FFY9"/>
<comment type="caution">
    <text evidence="8">The sequence shown here is derived from an EMBL/GenBank/DDBJ whole genome shotgun (WGS) entry which is preliminary data.</text>
</comment>
<proteinExistence type="inferred from homology"/>
<gene>
    <name evidence="8" type="primary">mrpC</name>
    <name evidence="8" type="ORF">Poly51_09670</name>
</gene>
<feature type="transmembrane region" description="Helical" evidence="7">
    <location>
        <begin position="39"/>
        <end position="57"/>
    </location>
</feature>
<evidence type="ECO:0000256" key="1">
    <source>
        <dbReference type="ARBA" id="ARBA00004651"/>
    </source>
</evidence>
<dbReference type="EMBL" id="SJPW01000001">
    <property type="protein sequence ID" value="TWU60686.1"/>
    <property type="molecule type" value="Genomic_DNA"/>
</dbReference>
<dbReference type="Pfam" id="PF00420">
    <property type="entry name" value="Oxidored_q2"/>
    <property type="match status" value="1"/>
</dbReference>
<keyword evidence="6 7" id="KW-0472">Membrane</keyword>
<comment type="subcellular location">
    <subcellularLocation>
        <location evidence="1">Cell membrane</location>
        <topology evidence="1">Multi-pass membrane protein</topology>
    </subcellularLocation>
</comment>
<organism evidence="8 9">
    <name type="scientific">Rubripirellula tenax</name>
    <dbReference type="NCBI Taxonomy" id="2528015"/>
    <lineage>
        <taxon>Bacteria</taxon>
        <taxon>Pseudomonadati</taxon>
        <taxon>Planctomycetota</taxon>
        <taxon>Planctomycetia</taxon>
        <taxon>Pirellulales</taxon>
        <taxon>Pirellulaceae</taxon>
        <taxon>Rubripirellula</taxon>
    </lineage>
</organism>
<reference evidence="8 9" key="1">
    <citation type="submission" date="2019-02" db="EMBL/GenBank/DDBJ databases">
        <title>Deep-cultivation of Planctomycetes and their phenomic and genomic characterization uncovers novel biology.</title>
        <authorList>
            <person name="Wiegand S."/>
            <person name="Jogler M."/>
            <person name="Boedeker C."/>
            <person name="Pinto D."/>
            <person name="Vollmers J."/>
            <person name="Rivas-Marin E."/>
            <person name="Kohn T."/>
            <person name="Peeters S.H."/>
            <person name="Heuer A."/>
            <person name="Rast P."/>
            <person name="Oberbeckmann S."/>
            <person name="Bunk B."/>
            <person name="Jeske O."/>
            <person name="Meyerdierks A."/>
            <person name="Storesund J.E."/>
            <person name="Kallscheuer N."/>
            <person name="Luecker S."/>
            <person name="Lage O.M."/>
            <person name="Pohl T."/>
            <person name="Merkel B.J."/>
            <person name="Hornburger P."/>
            <person name="Mueller R.-W."/>
            <person name="Bruemmer F."/>
            <person name="Labrenz M."/>
            <person name="Spormann A.M."/>
            <person name="Op Den Camp H."/>
            <person name="Overmann J."/>
            <person name="Amann R."/>
            <person name="Jetten M.S.M."/>
            <person name="Mascher T."/>
            <person name="Medema M.H."/>
            <person name="Devos D.P."/>
            <person name="Kaster A.-K."/>
            <person name="Ovreas L."/>
            <person name="Rohde M."/>
            <person name="Galperin M.Y."/>
            <person name="Jogler C."/>
        </authorList>
    </citation>
    <scope>NUCLEOTIDE SEQUENCE [LARGE SCALE GENOMIC DNA]</scope>
    <source>
        <strain evidence="8 9">Poly51</strain>
    </source>
</reference>
<dbReference type="Proteomes" id="UP000318288">
    <property type="component" value="Unassembled WGS sequence"/>
</dbReference>
<feature type="transmembrane region" description="Helical" evidence="7">
    <location>
        <begin position="102"/>
        <end position="123"/>
    </location>
</feature>
<evidence type="ECO:0000256" key="2">
    <source>
        <dbReference type="ARBA" id="ARBA00010388"/>
    </source>
</evidence>
<name>A0A5C6FFY9_9BACT</name>
<dbReference type="PANTHER" id="PTHR34583:SF2">
    <property type="entry name" value="ANTIPORTER SUBUNIT MNHC2-RELATED"/>
    <property type="match status" value="1"/>
</dbReference>
<protein>
    <submittedName>
        <fullName evidence="8">Na(+)/H(+) antiporter subunit C</fullName>
    </submittedName>
</protein>
<dbReference type="PANTHER" id="PTHR34583">
    <property type="entry name" value="ANTIPORTER SUBUNIT MNHC2-RELATED"/>
    <property type="match status" value="1"/>
</dbReference>
<evidence type="ECO:0000256" key="7">
    <source>
        <dbReference type="SAM" id="Phobius"/>
    </source>
</evidence>
<evidence type="ECO:0000313" key="9">
    <source>
        <dbReference type="Proteomes" id="UP000318288"/>
    </source>
</evidence>
<sequence length="149" mass="16397">MILADTLETFRDLFNYWVVVFLMMTGFYIVIARKNLIKTIIGLNIFQTSVFLLYITMGKIDGATAPIIPPALAAGHGHGHDESSDAASHVAEQIYSNPLPSVLMLTAIVVGIATTATALALIVRIREDYGTIEEDEILELDRTEWDKAS</sequence>
<evidence type="ECO:0000256" key="6">
    <source>
        <dbReference type="ARBA" id="ARBA00023136"/>
    </source>
</evidence>
<accession>A0A5C6FFY9</accession>
<dbReference type="Gene3D" id="1.10.287.3510">
    <property type="match status" value="1"/>
</dbReference>
<keyword evidence="5 7" id="KW-1133">Transmembrane helix</keyword>
<comment type="similarity">
    <text evidence="2">Belongs to the CPA3 antiporters (TC 2.A.63) subunit C family.</text>
</comment>
<keyword evidence="3" id="KW-1003">Cell membrane</keyword>
<dbReference type="RefSeq" id="WP_146454664.1">
    <property type="nucleotide sequence ID" value="NZ_SJPW01000001.1"/>
</dbReference>
<keyword evidence="4 7" id="KW-0812">Transmembrane</keyword>
<dbReference type="OrthoDB" id="9799219at2"/>
<evidence type="ECO:0000256" key="5">
    <source>
        <dbReference type="ARBA" id="ARBA00022989"/>
    </source>
</evidence>
<keyword evidence="9" id="KW-1185">Reference proteome</keyword>
<evidence type="ECO:0000313" key="8">
    <source>
        <dbReference type="EMBL" id="TWU60686.1"/>
    </source>
</evidence>
<evidence type="ECO:0000256" key="4">
    <source>
        <dbReference type="ARBA" id="ARBA00022692"/>
    </source>
</evidence>
<dbReference type="InterPro" id="IPR050601">
    <property type="entry name" value="CPA3_antiporter_subunitC"/>
</dbReference>
<evidence type="ECO:0000256" key="3">
    <source>
        <dbReference type="ARBA" id="ARBA00022475"/>
    </source>
</evidence>
<dbReference type="GO" id="GO:0005886">
    <property type="term" value="C:plasma membrane"/>
    <property type="evidence" value="ECO:0007669"/>
    <property type="project" value="UniProtKB-SubCell"/>
</dbReference>